<protein>
    <submittedName>
        <fullName evidence="2">OLC1v1015633C1</fullName>
    </submittedName>
</protein>
<dbReference type="PANTHER" id="PTHR31374:SF423">
    <property type="entry name" value="SAUR-LIKE AUXIN-RESPONSIVE PROTEIN FAMILY"/>
    <property type="match status" value="1"/>
</dbReference>
<dbReference type="Pfam" id="PF02519">
    <property type="entry name" value="Auxin_inducible"/>
    <property type="match status" value="1"/>
</dbReference>
<evidence type="ECO:0000313" key="2">
    <source>
        <dbReference type="EMBL" id="CAI9114825.1"/>
    </source>
</evidence>
<dbReference type="EMBL" id="OX459125">
    <property type="protein sequence ID" value="CAI9114825.1"/>
    <property type="molecule type" value="Genomic_DNA"/>
</dbReference>
<proteinExistence type="inferred from homology"/>
<name>A0AAV1E3Y2_OLDCO</name>
<dbReference type="InterPro" id="IPR003676">
    <property type="entry name" value="SAUR_fam"/>
</dbReference>
<dbReference type="Proteomes" id="UP001161247">
    <property type="component" value="Chromosome 8"/>
</dbReference>
<dbReference type="GO" id="GO:0009733">
    <property type="term" value="P:response to auxin"/>
    <property type="evidence" value="ECO:0007669"/>
    <property type="project" value="InterPro"/>
</dbReference>
<comment type="similarity">
    <text evidence="1">Belongs to the ARG7 family.</text>
</comment>
<keyword evidence="3" id="KW-1185">Reference proteome</keyword>
<organism evidence="2 3">
    <name type="scientific">Oldenlandia corymbosa var. corymbosa</name>
    <dbReference type="NCBI Taxonomy" id="529605"/>
    <lineage>
        <taxon>Eukaryota</taxon>
        <taxon>Viridiplantae</taxon>
        <taxon>Streptophyta</taxon>
        <taxon>Embryophyta</taxon>
        <taxon>Tracheophyta</taxon>
        <taxon>Spermatophyta</taxon>
        <taxon>Magnoliopsida</taxon>
        <taxon>eudicotyledons</taxon>
        <taxon>Gunneridae</taxon>
        <taxon>Pentapetalae</taxon>
        <taxon>asterids</taxon>
        <taxon>lamiids</taxon>
        <taxon>Gentianales</taxon>
        <taxon>Rubiaceae</taxon>
        <taxon>Rubioideae</taxon>
        <taxon>Spermacoceae</taxon>
        <taxon>Hedyotis-Oldenlandia complex</taxon>
        <taxon>Oldenlandia</taxon>
    </lineage>
</organism>
<reference evidence="2" key="1">
    <citation type="submission" date="2023-03" db="EMBL/GenBank/DDBJ databases">
        <authorList>
            <person name="Julca I."/>
        </authorList>
    </citation>
    <scope>NUCLEOTIDE SEQUENCE</scope>
</reference>
<accession>A0AAV1E3Y2</accession>
<sequence length="78" mass="8641">MAKKIEAAAEPCKTAPKGHFVVYVGSNMSRFVIPTSFLKKPSFQQLLDKAAEEYGYHESGKIVLPCEESHFQALIALI</sequence>
<evidence type="ECO:0000313" key="3">
    <source>
        <dbReference type="Proteomes" id="UP001161247"/>
    </source>
</evidence>
<dbReference type="AlphaFoldDB" id="A0AAV1E3Y2"/>
<evidence type="ECO:0000256" key="1">
    <source>
        <dbReference type="ARBA" id="ARBA00006974"/>
    </source>
</evidence>
<gene>
    <name evidence="2" type="ORF">OLC1_LOCUS21464</name>
</gene>
<dbReference type="PANTHER" id="PTHR31374">
    <property type="entry name" value="AUXIN-INDUCED PROTEIN-LIKE-RELATED"/>
    <property type="match status" value="1"/>
</dbReference>